<reference evidence="2 3" key="1">
    <citation type="submission" date="2019-01" db="EMBL/GenBank/DDBJ databases">
        <title>Ktedonosporobacter rubrisoli SCAWS-G2.</title>
        <authorList>
            <person name="Huang Y."/>
            <person name="Yan B."/>
        </authorList>
    </citation>
    <scope>NUCLEOTIDE SEQUENCE [LARGE SCALE GENOMIC DNA]</scope>
    <source>
        <strain evidence="2 3">SCAWS-G2</strain>
    </source>
</reference>
<dbReference type="InterPro" id="IPR014746">
    <property type="entry name" value="Gln_synth/guanido_kin_cat_dom"/>
</dbReference>
<name>A0A4P6JX78_KTERU</name>
<accession>A0A4P6JX78</accession>
<dbReference type="EMBL" id="CP035758">
    <property type="protein sequence ID" value="QBD80003.1"/>
    <property type="molecule type" value="Genomic_DNA"/>
</dbReference>
<sequence>MPGFTQEIVPTYGGEIEALVVRCDNGKFTPIADAVHAKVQQAIDNLNGLDESSVTLGYDVAAHQVEMHGLVCSQLPQLVSSYCASLEILQRALKQEAGASLLSSAYHPFEDPFAAYQNVLPKPIYDLYRGFIPGKSPSHPLALERVYPTRARQGRCWAEEMGSMAAAIHPWNALYLESAASQVAMLHALGWMFNLLTANSPFSAGKLSALRDYRVQIWGPRGGMMATSRYRQDSALVQNLPTRPRGLADYYRYVFSTQRPMAIPHIRTEDGKDYKSQFLALVQPADWQDFTVLSYLQARSVNAVDMATGEIYEVMPNVGHVINGFDFLYYPVYGARLRLRLPYAELIDPVRFAQAILDNDESSLRSLLLRAGLEEGYLCIEGRTAATHLPTSMRSGWARLSIPFVLQTACLRAHHELWELLDTTGLSWQDLTQTLPALTNSIEHGFQARLKGIEVSALASQIWRLVKQYLTFEERALVGEEIDRILRQKRAAAEEQVSLYERLHSKHQEIVAMRLLVEQLHMCQD</sequence>
<organism evidence="2 3">
    <name type="scientific">Ktedonosporobacter rubrisoli</name>
    <dbReference type="NCBI Taxonomy" id="2509675"/>
    <lineage>
        <taxon>Bacteria</taxon>
        <taxon>Bacillati</taxon>
        <taxon>Chloroflexota</taxon>
        <taxon>Ktedonobacteria</taxon>
        <taxon>Ktedonobacterales</taxon>
        <taxon>Ktedonosporobacteraceae</taxon>
        <taxon>Ktedonosporobacter</taxon>
    </lineage>
</organism>
<proteinExistence type="predicted"/>
<dbReference type="Proteomes" id="UP000290365">
    <property type="component" value="Chromosome"/>
</dbReference>
<evidence type="ECO:0000256" key="1">
    <source>
        <dbReference type="ARBA" id="ARBA00048819"/>
    </source>
</evidence>
<gene>
    <name evidence="2" type="ORF">EPA93_30080</name>
</gene>
<dbReference type="SUPFAM" id="SSF55931">
    <property type="entry name" value="Glutamine synthetase/guanido kinase"/>
    <property type="match status" value="1"/>
</dbReference>
<dbReference type="AlphaFoldDB" id="A0A4P6JX78"/>
<dbReference type="OrthoDB" id="3517562at2"/>
<evidence type="ECO:0000313" key="2">
    <source>
        <dbReference type="EMBL" id="QBD80003.1"/>
    </source>
</evidence>
<keyword evidence="3" id="KW-1185">Reference proteome</keyword>
<evidence type="ECO:0008006" key="4">
    <source>
        <dbReference type="Google" id="ProtNLM"/>
    </source>
</evidence>
<protein>
    <recommendedName>
        <fullName evidence="4">Glutamate--cysteine ligase</fullName>
    </recommendedName>
</protein>
<dbReference type="KEGG" id="kbs:EPA93_30080"/>
<dbReference type="GO" id="GO:0003824">
    <property type="term" value="F:catalytic activity"/>
    <property type="evidence" value="ECO:0007669"/>
    <property type="project" value="InterPro"/>
</dbReference>
<evidence type="ECO:0000313" key="3">
    <source>
        <dbReference type="Proteomes" id="UP000290365"/>
    </source>
</evidence>
<dbReference type="InterPro" id="IPR006336">
    <property type="entry name" value="GCS2"/>
</dbReference>
<dbReference type="RefSeq" id="WP_129891069.1">
    <property type="nucleotide sequence ID" value="NZ_CP035758.1"/>
</dbReference>
<comment type="catalytic activity">
    <reaction evidence="1">
        <text>L-cysteine + L-glutamate + ATP = gamma-L-glutamyl-L-cysteine + ADP + phosphate + H(+)</text>
        <dbReference type="Rhea" id="RHEA:13285"/>
        <dbReference type="ChEBI" id="CHEBI:15378"/>
        <dbReference type="ChEBI" id="CHEBI:29985"/>
        <dbReference type="ChEBI" id="CHEBI:30616"/>
        <dbReference type="ChEBI" id="CHEBI:35235"/>
        <dbReference type="ChEBI" id="CHEBI:43474"/>
        <dbReference type="ChEBI" id="CHEBI:58173"/>
        <dbReference type="ChEBI" id="CHEBI:456216"/>
        <dbReference type="EC" id="6.3.2.2"/>
    </reaction>
</comment>
<dbReference type="Gene3D" id="3.30.590.20">
    <property type="match status" value="1"/>
</dbReference>
<dbReference type="Pfam" id="PF04107">
    <property type="entry name" value="GCS2"/>
    <property type="match status" value="1"/>
</dbReference>